<keyword evidence="7" id="KW-0249">Electron transport</keyword>
<evidence type="ECO:0000256" key="6">
    <source>
        <dbReference type="ARBA" id="ARBA00022792"/>
    </source>
</evidence>
<gene>
    <name evidence="11" type="ORF">HK103_007412</name>
</gene>
<evidence type="ECO:0000313" key="11">
    <source>
        <dbReference type="EMBL" id="KAJ3260849.1"/>
    </source>
</evidence>
<sequence>MTALQLASQAHNAYVRRLYRRSLRLAADWYWRRPEYREKSMLIRELFEVNKDLQSVKQVEVCLAQAEYLLVAYAHYQPFKHITAPGGSKFERNVPFPEELIKRGVTPFDNFS</sequence>
<proteinExistence type="inferred from homology"/>
<dbReference type="GO" id="GO:0005743">
    <property type="term" value="C:mitochondrial inner membrane"/>
    <property type="evidence" value="ECO:0007669"/>
    <property type="project" value="UniProtKB-SubCell"/>
</dbReference>
<dbReference type="AlphaFoldDB" id="A0AAD5UMZ8"/>
<protein>
    <recommendedName>
        <fullName evidence="3">NADH dehydrogenase [ubiquinone] 1 beta subcomplex subunit 9</fullName>
    </recommendedName>
</protein>
<dbReference type="Pfam" id="PF05347">
    <property type="entry name" value="Complex1_LYR"/>
    <property type="match status" value="1"/>
</dbReference>
<evidence type="ECO:0000256" key="3">
    <source>
        <dbReference type="ARBA" id="ARBA00018684"/>
    </source>
</evidence>
<evidence type="ECO:0000256" key="5">
    <source>
        <dbReference type="ARBA" id="ARBA00022660"/>
    </source>
</evidence>
<evidence type="ECO:0000256" key="9">
    <source>
        <dbReference type="ARBA" id="ARBA00023136"/>
    </source>
</evidence>
<evidence type="ECO:0000259" key="10">
    <source>
        <dbReference type="Pfam" id="PF05347"/>
    </source>
</evidence>
<keyword evidence="6" id="KW-0999">Mitochondrion inner membrane</keyword>
<feature type="domain" description="Complex 1 LYR protein" evidence="10">
    <location>
        <begin position="15"/>
        <end position="69"/>
    </location>
</feature>
<accession>A0AAD5UMZ8</accession>
<evidence type="ECO:0000256" key="1">
    <source>
        <dbReference type="ARBA" id="ARBA00004443"/>
    </source>
</evidence>
<comment type="caution">
    <text evidence="11">The sequence shown here is derived from an EMBL/GenBank/DDBJ whole genome shotgun (WGS) entry which is preliminary data.</text>
</comment>
<evidence type="ECO:0000256" key="7">
    <source>
        <dbReference type="ARBA" id="ARBA00022982"/>
    </source>
</evidence>
<keyword evidence="9" id="KW-0472">Membrane</keyword>
<name>A0AAD5UMZ8_9FUNG</name>
<keyword evidence="5" id="KW-0679">Respiratory chain</keyword>
<keyword evidence="12" id="KW-1185">Reference proteome</keyword>
<dbReference type="InterPro" id="IPR008011">
    <property type="entry name" value="Complex1_LYR_dom"/>
</dbReference>
<organism evidence="11 12">
    <name type="scientific">Boothiomyces macroporosus</name>
    <dbReference type="NCBI Taxonomy" id="261099"/>
    <lineage>
        <taxon>Eukaryota</taxon>
        <taxon>Fungi</taxon>
        <taxon>Fungi incertae sedis</taxon>
        <taxon>Chytridiomycota</taxon>
        <taxon>Chytridiomycota incertae sedis</taxon>
        <taxon>Chytridiomycetes</taxon>
        <taxon>Rhizophydiales</taxon>
        <taxon>Terramycetaceae</taxon>
        <taxon>Boothiomyces</taxon>
    </lineage>
</organism>
<evidence type="ECO:0000256" key="8">
    <source>
        <dbReference type="ARBA" id="ARBA00023128"/>
    </source>
</evidence>
<dbReference type="PANTHER" id="PTHR12868">
    <property type="entry name" value="NADH-UBIQUINONE OXIDOREDUCTASE B22 SUBUNIT"/>
    <property type="match status" value="1"/>
</dbReference>
<reference evidence="11" key="1">
    <citation type="submission" date="2020-05" db="EMBL/GenBank/DDBJ databases">
        <title>Phylogenomic resolution of chytrid fungi.</title>
        <authorList>
            <person name="Stajich J.E."/>
            <person name="Amses K."/>
            <person name="Simmons R."/>
            <person name="Seto K."/>
            <person name="Myers J."/>
            <person name="Bonds A."/>
            <person name="Quandt C.A."/>
            <person name="Barry K."/>
            <person name="Liu P."/>
            <person name="Grigoriev I."/>
            <person name="Longcore J.E."/>
            <person name="James T.Y."/>
        </authorList>
    </citation>
    <scope>NUCLEOTIDE SEQUENCE</scope>
    <source>
        <strain evidence="11">PLAUS21</strain>
    </source>
</reference>
<evidence type="ECO:0000256" key="2">
    <source>
        <dbReference type="ARBA" id="ARBA00009508"/>
    </source>
</evidence>
<dbReference type="PANTHER" id="PTHR12868:SF0">
    <property type="entry name" value="NADH DEHYDROGENASE [UBIQUINONE] 1 BETA SUBCOMPLEX SUBUNIT 9"/>
    <property type="match status" value="1"/>
</dbReference>
<dbReference type="Proteomes" id="UP001210925">
    <property type="component" value="Unassembled WGS sequence"/>
</dbReference>
<dbReference type="GO" id="GO:0006120">
    <property type="term" value="P:mitochondrial electron transport, NADH to ubiquinone"/>
    <property type="evidence" value="ECO:0007669"/>
    <property type="project" value="InterPro"/>
</dbReference>
<dbReference type="EMBL" id="JADGKB010000009">
    <property type="protein sequence ID" value="KAJ3260849.1"/>
    <property type="molecule type" value="Genomic_DNA"/>
</dbReference>
<evidence type="ECO:0000256" key="4">
    <source>
        <dbReference type="ARBA" id="ARBA00022448"/>
    </source>
</evidence>
<dbReference type="InterPro" id="IPR033034">
    <property type="entry name" value="NDUFB9"/>
</dbReference>
<keyword evidence="4" id="KW-0813">Transport</keyword>
<comment type="similarity">
    <text evidence="2">Belongs to the complex I LYR family.</text>
</comment>
<comment type="subcellular location">
    <subcellularLocation>
        <location evidence="1">Mitochondrion inner membrane</location>
        <topology evidence="1">Peripheral membrane protein</topology>
        <orientation evidence="1">Matrix side</orientation>
    </subcellularLocation>
</comment>
<keyword evidence="8" id="KW-0496">Mitochondrion</keyword>
<evidence type="ECO:0000313" key="12">
    <source>
        <dbReference type="Proteomes" id="UP001210925"/>
    </source>
</evidence>